<reference evidence="2 3" key="1">
    <citation type="submission" date="2018-07" db="EMBL/GenBank/DDBJ databases">
        <title>Pseudomonas laoshanensis sp. nov., isolated from soil.</title>
        <authorList>
            <person name="Sun J."/>
            <person name="Yu L."/>
            <person name="Wang M."/>
            <person name="Zhang C."/>
        </authorList>
    </citation>
    <scope>NUCLEOTIDE SEQUENCE [LARGE SCALE GENOMIC DNA]</scope>
    <source>
        <strain evidence="2 3">Y22</strain>
    </source>
</reference>
<dbReference type="EMBL" id="QOVF01000001">
    <property type="protein sequence ID" value="KAA0697043.1"/>
    <property type="molecule type" value="Genomic_DNA"/>
</dbReference>
<dbReference type="InterPro" id="IPR016181">
    <property type="entry name" value="Acyl_CoA_acyltransferase"/>
</dbReference>
<dbReference type="OrthoDB" id="336415at2"/>
<sequence>MQQDDLVAAAEIHKDAFIRQRNSYHWLACNLVAYPRILAYIATHDERCIGYCLWTQKSGFRPEVVLELEQIAVSTEFQGKGVGTQLISESLQDVRSILATHGSALKHVLITTRADNSAQRLYAAVLGAKVEAVINNLYSADEVIMVARDLSHIGQEPRSPGVDNPLQS</sequence>
<gene>
    <name evidence="2" type="ORF">DT594_04115</name>
</gene>
<name>A0A7V7GXF8_9GAMM</name>
<dbReference type="GO" id="GO:0016747">
    <property type="term" value="F:acyltransferase activity, transferring groups other than amino-acyl groups"/>
    <property type="evidence" value="ECO:0007669"/>
    <property type="project" value="InterPro"/>
</dbReference>
<accession>A0A7V7GXF8</accession>
<organism evidence="2 3">
    <name type="scientific">Halopseudomonas laoshanensis</name>
    <dbReference type="NCBI Taxonomy" id="2268758"/>
    <lineage>
        <taxon>Bacteria</taxon>
        <taxon>Pseudomonadati</taxon>
        <taxon>Pseudomonadota</taxon>
        <taxon>Gammaproteobacteria</taxon>
        <taxon>Pseudomonadales</taxon>
        <taxon>Pseudomonadaceae</taxon>
        <taxon>Halopseudomonas</taxon>
    </lineage>
</organism>
<comment type="caution">
    <text evidence="2">The sequence shown here is derived from an EMBL/GenBank/DDBJ whole genome shotgun (WGS) entry which is preliminary data.</text>
</comment>
<keyword evidence="3" id="KW-1185">Reference proteome</keyword>
<evidence type="ECO:0000259" key="1">
    <source>
        <dbReference type="PROSITE" id="PS51186"/>
    </source>
</evidence>
<dbReference type="CDD" id="cd04301">
    <property type="entry name" value="NAT_SF"/>
    <property type="match status" value="1"/>
</dbReference>
<proteinExistence type="predicted"/>
<keyword evidence="2" id="KW-0808">Transferase</keyword>
<protein>
    <submittedName>
        <fullName evidence="2">GNAT family N-acetyltransferase</fullName>
    </submittedName>
</protein>
<dbReference type="InterPro" id="IPR000182">
    <property type="entry name" value="GNAT_dom"/>
</dbReference>
<dbReference type="PROSITE" id="PS51186">
    <property type="entry name" value="GNAT"/>
    <property type="match status" value="1"/>
</dbReference>
<dbReference type="SUPFAM" id="SSF55729">
    <property type="entry name" value="Acyl-CoA N-acyltransferases (Nat)"/>
    <property type="match status" value="1"/>
</dbReference>
<dbReference type="AlphaFoldDB" id="A0A7V7GXF8"/>
<dbReference type="Proteomes" id="UP000463138">
    <property type="component" value="Unassembled WGS sequence"/>
</dbReference>
<dbReference type="Gene3D" id="3.40.630.30">
    <property type="match status" value="1"/>
</dbReference>
<evidence type="ECO:0000313" key="3">
    <source>
        <dbReference type="Proteomes" id="UP000463138"/>
    </source>
</evidence>
<feature type="domain" description="N-acetyltransferase" evidence="1">
    <location>
        <begin position="1"/>
        <end position="150"/>
    </location>
</feature>
<evidence type="ECO:0000313" key="2">
    <source>
        <dbReference type="EMBL" id="KAA0697043.1"/>
    </source>
</evidence>
<dbReference type="Pfam" id="PF00583">
    <property type="entry name" value="Acetyltransf_1"/>
    <property type="match status" value="1"/>
</dbReference>